<evidence type="ECO:0000259" key="19">
    <source>
        <dbReference type="Pfam" id="PF25488"/>
    </source>
</evidence>
<proteinExistence type="inferred from homology"/>
<dbReference type="InterPro" id="IPR033130">
    <property type="entry name" value="RNase_T2_His_AS_2"/>
</dbReference>
<evidence type="ECO:0000256" key="5">
    <source>
        <dbReference type="ARBA" id="ARBA00022490"/>
    </source>
</evidence>
<dbReference type="SUPFAM" id="SSF55895">
    <property type="entry name" value="Ribonuclease Rh-like"/>
    <property type="match status" value="1"/>
</dbReference>
<dbReference type="EC" id="4.6.1.19" evidence="4"/>
<dbReference type="GO" id="GO:0005576">
    <property type="term" value="C:extracellular region"/>
    <property type="evidence" value="ECO:0007669"/>
    <property type="project" value="TreeGrafter"/>
</dbReference>
<dbReference type="InterPro" id="IPR033697">
    <property type="entry name" value="Ribonuclease_T2_eukaryotic"/>
</dbReference>
<evidence type="ECO:0000256" key="17">
    <source>
        <dbReference type="RuleBase" id="RU004328"/>
    </source>
</evidence>
<evidence type="ECO:0000256" key="2">
    <source>
        <dbReference type="ARBA" id="ARBA00004496"/>
    </source>
</evidence>
<evidence type="ECO:0000256" key="10">
    <source>
        <dbReference type="ARBA" id="ARBA00022801"/>
    </source>
</evidence>
<feature type="active site" evidence="16">
    <location>
        <position position="177"/>
    </location>
</feature>
<keyword evidence="9" id="KW-0255">Endonuclease</keyword>
<dbReference type="GO" id="GO:0003723">
    <property type="term" value="F:RNA binding"/>
    <property type="evidence" value="ECO:0007669"/>
    <property type="project" value="InterPro"/>
</dbReference>
<dbReference type="InterPro" id="IPR036430">
    <property type="entry name" value="RNase_T2-like_sf"/>
</dbReference>
<keyword evidence="21" id="KW-1185">Reference proteome</keyword>
<dbReference type="Proteomes" id="UP000662931">
    <property type="component" value="Chromosome 2"/>
</dbReference>
<evidence type="ECO:0000256" key="15">
    <source>
        <dbReference type="ARBA" id="ARBA00071169"/>
    </source>
</evidence>
<evidence type="ECO:0000256" key="11">
    <source>
        <dbReference type="ARBA" id="ARBA00023157"/>
    </source>
</evidence>
<dbReference type="RefSeq" id="XP_038778492.1">
    <property type="nucleotide sequence ID" value="XM_038922564.1"/>
</dbReference>
<dbReference type="PANTHER" id="PTHR11240:SF22">
    <property type="entry name" value="RIBONUCLEASE T2"/>
    <property type="match status" value="1"/>
</dbReference>
<keyword evidence="11" id="KW-1015">Disulfide bond</keyword>
<dbReference type="InterPro" id="IPR057328">
    <property type="entry name" value="RNaseT2L_C"/>
</dbReference>
<dbReference type="InterPro" id="IPR018188">
    <property type="entry name" value="RNase_T2_His_AS_1"/>
</dbReference>
<dbReference type="AlphaFoldDB" id="A0A875RUT3"/>
<accession>A0A875RUT3</accession>
<dbReference type="OrthoDB" id="435754at2759"/>
<feature type="domain" description="RNase T2-like C-terminal" evidence="19">
    <location>
        <begin position="329"/>
        <end position="429"/>
    </location>
</feature>
<evidence type="ECO:0000313" key="21">
    <source>
        <dbReference type="Proteomes" id="UP000662931"/>
    </source>
</evidence>
<feature type="region of interest" description="Disordered" evidence="18">
    <location>
        <begin position="298"/>
        <end position="317"/>
    </location>
</feature>
<name>A0A875RUT3_EENNA</name>
<dbReference type="GO" id="GO:0033897">
    <property type="term" value="F:ribonuclease T2 activity"/>
    <property type="evidence" value="ECO:0007669"/>
    <property type="project" value="UniProtKB-EC"/>
</dbReference>
<dbReference type="PROSITE" id="PS00530">
    <property type="entry name" value="RNASE_T2_1"/>
    <property type="match status" value="1"/>
</dbReference>
<evidence type="ECO:0000256" key="13">
    <source>
        <dbReference type="ARBA" id="ARBA00023239"/>
    </source>
</evidence>
<keyword evidence="10" id="KW-0378">Hydrolase</keyword>
<evidence type="ECO:0000256" key="8">
    <source>
        <dbReference type="ARBA" id="ARBA00022729"/>
    </source>
</evidence>
<dbReference type="Pfam" id="PF25488">
    <property type="entry name" value="RNaseT2L_C"/>
    <property type="match status" value="1"/>
</dbReference>
<dbReference type="KEGG" id="bnn:FOA43_002265"/>
<keyword evidence="7" id="KW-0540">Nuclease</keyword>
<keyword evidence="5" id="KW-0963">Cytoplasm</keyword>
<dbReference type="GeneID" id="62195666"/>
<dbReference type="PANTHER" id="PTHR11240">
    <property type="entry name" value="RIBONUCLEASE T2"/>
    <property type="match status" value="1"/>
</dbReference>
<dbReference type="InterPro" id="IPR001568">
    <property type="entry name" value="RNase_T2-like"/>
</dbReference>
<dbReference type="CDD" id="cd01061">
    <property type="entry name" value="RNase_T2_euk"/>
    <property type="match status" value="1"/>
</dbReference>
<evidence type="ECO:0000256" key="18">
    <source>
        <dbReference type="SAM" id="MobiDB-lite"/>
    </source>
</evidence>
<evidence type="ECO:0000256" key="9">
    <source>
        <dbReference type="ARBA" id="ARBA00022759"/>
    </source>
</evidence>
<evidence type="ECO:0000313" key="20">
    <source>
        <dbReference type="EMBL" id="QPG74927.1"/>
    </source>
</evidence>
<keyword evidence="8" id="KW-0732">Signal</keyword>
<evidence type="ECO:0000256" key="3">
    <source>
        <dbReference type="ARBA" id="ARBA00007469"/>
    </source>
</evidence>
<comment type="function">
    <text evidence="14">Rnase which modulates cell survival under stress conditions. Released from the vacuole to the cytoplasm during stress to promote tRNA and rRNA cleavage and to activate separately a downstream pathway that promotes cell death. Involved in cell size, vacuolar morphology and growth at high temperatures and high salt concentration.</text>
</comment>
<sequence length="432" mass="48846">MYTQLGIVRDKLISEGGLRGSSGDIDFPWFFKGTMNYLAGLILLAVNIVEGFTVEQGILGLNDIHQCPVDTPLSCSNKTEVDDSCCFEYPGGIILQTQFWDYYPPVGPEDKFTLHGLWPDKCDGSYEQFCHNSEKIDSARDVLNKFGETDLLDKMTRIWKNFNGNDDELWVHEFNKHGTCMNTLKSDCYNHFTPQQNVVDFYKRTVDVYDTLPTFEWLRKGGIVPSNTKTYTRAEIEDSIASQFGHPVYISCNRFNALQEVWYFHQLKGSILSGEFVPIPAMLDSRCPESGIKFLPKTFKPPQPTHTDNPGPRPTGRHGYYRGLLKPVDQPGCIIGNGHWYTSGTCAKFTLIQAPFGGYNLRSSRGFCSVVDGSLICGSQIEPRQFQYDKNTRSISYGGHKSWSADHVPQRFQQLDVRPGKGEVTFEIKLDA</sequence>
<feature type="active site" evidence="16">
    <location>
        <position position="173"/>
    </location>
</feature>
<dbReference type="GO" id="GO:0005775">
    <property type="term" value="C:vacuolar lumen"/>
    <property type="evidence" value="ECO:0007669"/>
    <property type="project" value="UniProtKB-SubCell"/>
</dbReference>
<dbReference type="PROSITE" id="PS00531">
    <property type="entry name" value="RNASE_T2_2"/>
    <property type="match status" value="1"/>
</dbReference>
<keyword evidence="13" id="KW-0456">Lyase</keyword>
<keyword evidence="6" id="KW-0926">Vacuole</keyword>
<evidence type="ECO:0000256" key="16">
    <source>
        <dbReference type="PIRSR" id="PIRSR633697-1"/>
    </source>
</evidence>
<evidence type="ECO:0000256" key="1">
    <source>
        <dbReference type="ARBA" id="ARBA00004410"/>
    </source>
</evidence>
<evidence type="ECO:0000256" key="14">
    <source>
        <dbReference type="ARBA" id="ARBA00025494"/>
    </source>
</evidence>
<keyword evidence="12" id="KW-0325">Glycoprotein</keyword>
<gene>
    <name evidence="20" type="ORF">FOA43_002265</name>
</gene>
<evidence type="ECO:0000256" key="6">
    <source>
        <dbReference type="ARBA" id="ARBA00022554"/>
    </source>
</evidence>
<comment type="subcellular location">
    <subcellularLocation>
        <location evidence="2">Cytoplasm</location>
    </subcellularLocation>
    <subcellularLocation>
        <location evidence="1">Vacuole lumen</location>
    </subcellularLocation>
</comment>
<organism evidence="20 21">
    <name type="scientific">Eeniella nana</name>
    <name type="common">Yeast</name>
    <name type="synonym">Brettanomyces nanus</name>
    <dbReference type="NCBI Taxonomy" id="13502"/>
    <lineage>
        <taxon>Eukaryota</taxon>
        <taxon>Fungi</taxon>
        <taxon>Dikarya</taxon>
        <taxon>Ascomycota</taxon>
        <taxon>Saccharomycotina</taxon>
        <taxon>Pichiomycetes</taxon>
        <taxon>Pichiales</taxon>
        <taxon>Pichiaceae</taxon>
        <taxon>Brettanomyces</taxon>
    </lineage>
</organism>
<evidence type="ECO:0000256" key="12">
    <source>
        <dbReference type="ARBA" id="ARBA00023180"/>
    </source>
</evidence>
<dbReference type="EMBL" id="CP064813">
    <property type="protein sequence ID" value="QPG74927.1"/>
    <property type="molecule type" value="Genomic_DNA"/>
</dbReference>
<protein>
    <recommendedName>
        <fullName evidence="15">Ribonuclease T2-like</fullName>
        <ecNumber evidence="4">4.6.1.19</ecNumber>
    </recommendedName>
</protein>
<reference evidence="20" key="1">
    <citation type="submission" date="2020-10" db="EMBL/GenBank/DDBJ databases">
        <authorList>
            <person name="Roach M.J.R."/>
        </authorList>
    </citation>
    <scope>NUCLEOTIDE SEQUENCE</scope>
    <source>
        <strain evidence="20">CBS 1945</strain>
    </source>
</reference>
<evidence type="ECO:0000256" key="4">
    <source>
        <dbReference type="ARBA" id="ARBA00012571"/>
    </source>
</evidence>
<dbReference type="FunFam" id="3.90.730.10:FF:000004">
    <property type="entry name" value="Ribonuclease T2-like"/>
    <property type="match status" value="1"/>
</dbReference>
<feature type="active site" evidence="16">
    <location>
        <position position="115"/>
    </location>
</feature>
<dbReference type="Gene3D" id="3.90.730.10">
    <property type="entry name" value="Ribonuclease T2-like"/>
    <property type="match status" value="1"/>
</dbReference>
<evidence type="ECO:0000256" key="7">
    <source>
        <dbReference type="ARBA" id="ARBA00022722"/>
    </source>
</evidence>
<dbReference type="GO" id="GO:0006401">
    <property type="term" value="P:RNA catabolic process"/>
    <property type="evidence" value="ECO:0007669"/>
    <property type="project" value="TreeGrafter"/>
</dbReference>
<dbReference type="Pfam" id="PF00445">
    <property type="entry name" value="Ribonuclease_T2"/>
    <property type="match status" value="1"/>
</dbReference>
<dbReference type="GO" id="GO:0016787">
    <property type="term" value="F:hydrolase activity"/>
    <property type="evidence" value="ECO:0007669"/>
    <property type="project" value="UniProtKB-KW"/>
</dbReference>
<comment type="similarity">
    <text evidence="3 17">Belongs to the RNase T2 family.</text>
</comment>